<dbReference type="PANTHER" id="PTHR30001">
    <property type="entry name" value="RIBONUCLEASE"/>
    <property type="match status" value="1"/>
</dbReference>
<dbReference type="GO" id="GO:0006397">
    <property type="term" value="P:mRNA processing"/>
    <property type="evidence" value="ECO:0007669"/>
    <property type="project" value="UniProtKB-KW"/>
</dbReference>
<sequence length="1058" mass="113438">MLANEPEGGERTGFHPDGETAEYHAGDGGAPAKTTSAEGGEAATGELAGSSPEPVGPATSEAAGAGVAELGEPAARVRKRATRKRATPVNRPEQTEAPIEAGTAAASGAGEAPQAEVLAPIAGDGEPATKSTRRRRKATTAKAAEESVTVSGAEETAADIVPPVKVTRTRRKKTAPAPTEPAATTAEPDAVPAGPAPTAAERESVAAGPAATAAGPVAGPAERKAESAPPASAAAGEVPPGAAVAGPEQQPLRPRVRSSAEPERPARRRAVLSAPTVLFMPPQPEEPAPARPAEERVETSRRRRRGRRDVEPTTEVETGEPREADEEAREVRKPRETAEPRKTEEAEEPRETEEAEEPGETPEASEDEDETAGGRRRRRRGRRGRGRGKGSAEDVDDQEAEEVAAQAETAEAEDDEEEAEAGGGDGLTRRRRRRRRRGAGDVETAAEDGVPTVVKIREPRRTVDEVQGVTGSTRLEAKRQRRRDGREQRRTRPPILSEAEFLARREAVDRVMAVRQRGDRTQIAVLEDGVLVEHYVTRNSSTTMAGNVYLGKVQNVLPSMEAAFVDIGRGRNAVLYAGEVNWDATGLEGRARSIEQALKSGDSVLVQVTKDPIGHKGARLTSHVALSGRHLVYVPGGNTSGISRKLPDNERRRLRDALKKLVPEGAGVIVRTAAEGASEDELARDVKRLQAQWEDIQAKAGKGGAPVLLYEEPDLVIRVVRDLFNEDFRELVIEGEGAYDMVESYLSHVSPDLVARLRRHVGTVDVFTEYRIDEQILKGLDRKVFLPSGGHLVIDRTEAMTVVDVNTGKYTGAGGNLEETVTRNNLEAAEEIVRQLRLRDIGGIVVIDFIDMVLESNRELVLRRLTECLGRDRTKHQVTEITSLGLVQMTRKRIGAGLLEAFSETCDCCKGRGLIVHTEPVPEKPRTGGTGERVKAVASAETGTAPRRRTRKGSVTAERTSVEVVEGERDAGTTDTPGAAPTTPGADYYDTMGYDLSRYETETPAAPSVAASQPGDDPARLAAPDDPDAVGGDDGEEPETAAGRRRSRRGGSRRRTRP</sequence>
<comment type="catalytic activity">
    <reaction evidence="13">
        <text>Endonucleolytic cleavage of single-stranded RNA in A- and U-rich regions.</text>
        <dbReference type="EC" id="3.1.26.12"/>
    </reaction>
</comment>
<evidence type="ECO:0000256" key="10">
    <source>
        <dbReference type="ARBA" id="ARBA00022833"/>
    </source>
</evidence>
<dbReference type="KEGG" id="saq:Sare_3861"/>
<evidence type="ECO:0000256" key="12">
    <source>
        <dbReference type="ARBA" id="ARBA00022884"/>
    </source>
</evidence>
<feature type="compositionally biased region" description="Low complexity" evidence="16">
    <location>
        <begin position="227"/>
        <end position="251"/>
    </location>
</feature>
<dbReference type="InterPro" id="IPR003029">
    <property type="entry name" value="S1_domain"/>
</dbReference>
<evidence type="ECO:0000256" key="4">
    <source>
        <dbReference type="ARBA" id="ARBA00005522"/>
    </source>
</evidence>
<evidence type="ECO:0000256" key="2">
    <source>
        <dbReference type="ARBA" id="ARBA00001947"/>
    </source>
</evidence>
<dbReference type="EMBL" id="CP000850">
    <property type="protein sequence ID" value="ABV99653.1"/>
    <property type="molecule type" value="Genomic_DNA"/>
</dbReference>
<comment type="subcellular location">
    <subcellularLocation>
        <location evidence="3">Cytoplasm</location>
    </subcellularLocation>
</comment>
<feature type="compositionally biased region" description="Pro residues" evidence="16">
    <location>
        <begin position="281"/>
        <end position="290"/>
    </location>
</feature>
<evidence type="ECO:0000256" key="13">
    <source>
        <dbReference type="ARBA" id="ARBA00050524"/>
    </source>
</evidence>
<feature type="compositionally biased region" description="Acidic residues" evidence="16">
    <location>
        <begin position="345"/>
        <end position="371"/>
    </location>
</feature>
<feature type="compositionally biased region" description="Low complexity" evidence="16">
    <location>
        <begin position="205"/>
        <end position="220"/>
    </location>
</feature>
<proteinExistence type="inferred from homology"/>
<feature type="compositionally biased region" description="Basic residues" evidence="16">
    <location>
        <begin position="374"/>
        <end position="388"/>
    </location>
</feature>
<dbReference type="InterPro" id="IPR012340">
    <property type="entry name" value="NA-bd_OB-fold"/>
</dbReference>
<comment type="cofactor">
    <cofactor evidence="1">
        <name>Mg(2+)</name>
        <dbReference type="ChEBI" id="CHEBI:18420"/>
    </cofactor>
</comment>
<dbReference type="InterPro" id="IPR004659">
    <property type="entry name" value="RNase_E/G"/>
</dbReference>
<dbReference type="GO" id="GO:0008995">
    <property type="term" value="F:ribonuclease E activity"/>
    <property type="evidence" value="ECO:0007669"/>
    <property type="project" value="UniProtKB-EC"/>
</dbReference>
<dbReference type="PATRIC" id="fig|391037.6.peg.3890"/>
<dbReference type="PROSITE" id="PS50126">
    <property type="entry name" value="S1"/>
    <property type="match status" value="1"/>
</dbReference>
<keyword evidence="6" id="KW-0507">mRNA processing</keyword>
<gene>
    <name evidence="18" type="ordered locus">Sare_3861</name>
</gene>
<evidence type="ECO:0000256" key="9">
    <source>
        <dbReference type="ARBA" id="ARBA00022801"/>
    </source>
</evidence>
<protein>
    <recommendedName>
        <fullName evidence="15">Ribonuclease E</fullName>
        <ecNumber evidence="14">3.1.26.12</ecNumber>
    </recommendedName>
</protein>
<dbReference type="PANTHER" id="PTHR30001:SF0">
    <property type="entry name" value="RIBONUCLEASE G"/>
    <property type="match status" value="1"/>
</dbReference>
<dbReference type="Gene3D" id="2.40.50.140">
    <property type="entry name" value="Nucleic acid-binding proteins"/>
    <property type="match status" value="1"/>
</dbReference>
<keyword evidence="9" id="KW-0378">Hydrolase</keyword>
<feature type="compositionally biased region" description="Acidic residues" evidence="16">
    <location>
        <begin position="312"/>
        <end position="328"/>
    </location>
</feature>
<keyword evidence="5" id="KW-0963">Cytoplasm</keyword>
<dbReference type="GO" id="GO:0006364">
    <property type="term" value="P:rRNA processing"/>
    <property type="evidence" value="ECO:0007669"/>
    <property type="project" value="TreeGrafter"/>
</dbReference>
<dbReference type="eggNOG" id="COG1530">
    <property type="taxonomic scope" value="Bacteria"/>
</dbReference>
<feature type="compositionally biased region" description="Low complexity" evidence="16">
    <location>
        <begin position="140"/>
        <end position="150"/>
    </location>
</feature>
<evidence type="ECO:0000256" key="1">
    <source>
        <dbReference type="ARBA" id="ARBA00001946"/>
    </source>
</evidence>
<keyword evidence="8" id="KW-0479">Metal-binding</keyword>
<organism evidence="18">
    <name type="scientific">Salinispora arenicola (strain CNS-205)</name>
    <dbReference type="NCBI Taxonomy" id="391037"/>
    <lineage>
        <taxon>Bacteria</taxon>
        <taxon>Bacillati</taxon>
        <taxon>Actinomycetota</taxon>
        <taxon>Actinomycetes</taxon>
        <taxon>Micromonosporales</taxon>
        <taxon>Micromonosporaceae</taxon>
        <taxon>Salinispora</taxon>
    </lineage>
</organism>
<comment type="cofactor">
    <cofactor evidence="2">
        <name>Zn(2+)</name>
        <dbReference type="ChEBI" id="CHEBI:29105"/>
    </cofactor>
</comment>
<evidence type="ECO:0000256" key="14">
    <source>
        <dbReference type="ARBA" id="ARBA00066879"/>
    </source>
</evidence>
<keyword evidence="12" id="KW-0694">RNA-binding</keyword>
<feature type="compositionally biased region" description="Basic residues" evidence="16">
    <location>
        <begin position="1043"/>
        <end position="1058"/>
    </location>
</feature>
<dbReference type="GO" id="GO:0046872">
    <property type="term" value="F:metal ion binding"/>
    <property type="evidence" value="ECO:0007669"/>
    <property type="project" value="UniProtKB-KW"/>
</dbReference>
<feature type="domain" description="S1 motif" evidence="17">
    <location>
        <begin position="546"/>
        <end position="629"/>
    </location>
</feature>
<feature type="compositionally biased region" description="Acidic residues" evidence="16">
    <location>
        <begin position="1025"/>
        <end position="1039"/>
    </location>
</feature>
<evidence type="ECO:0000256" key="6">
    <source>
        <dbReference type="ARBA" id="ARBA00022664"/>
    </source>
</evidence>
<dbReference type="SMART" id="SM00316">
    <property type="entry name" value="S1"/>
    <property type="match status" value="1"/>
</dbReference>
<evidence type="ECO:0000259" key="17">
    <source>
        <dbReference type="PROSITE" id="PS50126"/>
    </source>
</evidence>
<feature type="compositionally biased region" description="Acidic residues" evidence="16">
    <location>
        <begin position="410"/>
        <end position="420"/>
    </location>
</feature>
<dbReference type="FunFam" id="2.40.50.140:FF:000066">
    <property type="entry name" value="Ribonuclease E"/>
    <property type="match status" value="1"/>
</dbReference>
<reference evidence="18" key="1">
    <citation type="submission" date="2007-10" db="EMBL/GenBank/DDBJ databases">
        <title>Complete sequence of Salinispora arenicola CNS-205.</title>
        <authorList>
            <consortium name="US DOE Joint Genome Institute"/>
            <person name="Copeland A."/>
            <person name="Lucas S."/>
            <person name="Lapidus A."/>
            <person name="Barry K."/>
            <person name="Glavina del Rio T."/>
            <person name="Dalin E."/>
            <person name="Tice H."/>
            <person name="Pitluck S."/>
            <person name="Foster B."/>
            <person name="Schmutz J."/>
            <person name="Larimer F."/>
            <person name="Land M."/>
            <person name="Hauser L."/>
            <person name="Kyrpides N."/>
            <person name="Ivanova N."/>
            <person name="Jensen P.R."/>
            <person name="Moore B.S."/>
            <person name="Penn K."/>
            <person name="Jenkins C."/>
            <person name="Udwary D."/>
            <person name="Xiang L."/>
            <person name="Gontang E."/>
            <person name="Richardson P."/>
        </authorList>
    </citation>
    <scope>NUCLEOTIDE SEQUENCE [LARGE SCALE GENOMIC DNA]</scope>
    <source>
        <strain evidence="18">CNS-205</strain>
    </source>
</reference>
<feature type="compositionally biased region" description="Basic and acidic residues" evidence="16">
    <location>
        <begin position="8"/>
        <end position="25"/>
    </location>
</feature>
<accession>A8M0Z2</accession>
<dbReference type="OrthoDB" id="9804278at2"/>
<dbReference type="NCBIfam" id="TIGR00757">
    <property type="entry name" value="RNaseEG"/>
    <property type="match status" value="1"/>
</dbReference>
<keyword evidence="10" id="KW-0862">Zinc</keyword>
<feature type="compositionally biased region" description="Basic and acidic residues" evidence="16">
    <location>
        <begin position="329"/>
        <end position="344"/>
    </location>
</feature>
<evidence type="ECO:0000256" key="16">
    <source>
        <dbReference type="SAM" id="MobiDB-lite"/>
    </source>
</evidence>
<evidence type="ECO:0000256" key="7">
    <source>
        <dbReference type="ARBA" id="ARBA00022694"/>
    </source>
</evidence>
<feature type="compositionally biased region" description="Basic and acidic residues" evidence="16">
    <location>
        <begin position="455"/>
        <end position="464"/>
    </location>
</feature>
<feature type="compositionally biased region" description="Acidic residues" evidence="16">
    <location>
        <begin position="393"/>
        <end position="402"/>
    </location>
</feature>
<feature type="compositionally biased region" description="Low complexity" evidence="16">
    <location>
        <begin position="34"/>
        <end position="51"/>
    </location>
</feature>
<dbReference type="Pfam" id="PF10150">
    <property type="entry name" value="RNase_E_G"/>
    <property type="match status" value="1"/>
</dbReference>
<dbReference type="HOGENOM" id="CLU_003468_2_2_11"/>
<feature type="compositionally biased region" description="Low complexity" evidence="16">
    <location>
        <begin position="61"/>
        <end position="74"/>
    </location>
</feature>
<dbReference type="GO" id="GO:0005737">
    <property type="term" value="C:cytoplasm"/>
    <property type="evidence" value="ECO:0007669"/>
    <property type="project" value="UniProtKB-SubCell"/>
</dbReference>
<evidence type="ECO:0000256" key="11">
    <source>
        <dbReference type="ARBA" id="ARBA00022842"/>
    </source>
</evidence>
<dbReference type="InterPro" id="IPR019307">
    <property type="entry name" value="RNA-bd_AU-1/RNase_E/G"/>
</dbReference>
<keyword evidence="11" id="KW-0460">Magnesium</keyword>
<evidence type="ECO:0000256" key="15">
    <source>
        <dbReference type="ARBA" id="ARBA00072999"/>
    </source>
</evidence>
<feature type="compositionally biased region" description="Low complexity" evidence="16">
    <location>
        <begin position="1014"/>
        <end position="1024"/>
    </location>
</feature>
<feature type="region of interest" description="Disordered" evidence="16">
    <location>
        <begin position="1"/>
        <end position="492"/>
    </location>
</feature>
<name>A8M0Z2_SALAI</name>
<feature type="compositionally biased region" description="Low complexity" evidence="16">
    <location>
        <begin position="175"/>
        <end position="193"/>
    </location>
</feature>
<dbReference type="CDD" id="cd04453">
    <property type="entry name" value="S1_RNase_E"/>
    <property type="match status" value="1"/>
</dbReference>
<evidence type="ECO:0000256" key="5">
    <source>
        <dbReference type="ARBA" id="ARBA00022490"/>
    </source>
</evidence>
<feature type="compositionally biased region" description="Low complexity" evidence="16">
    <location>
        <begin position="973"/>
        <end position="987"/>
    </location>
</feature>
<evidence type="ECO:0000256" key="8">
    <source>
        <dbReference type="ARBA" id="ARBA00022723"/>
    </source>
</evidence>
<dbReference type="SUPFAM" id="SSF50249">
    <property type="entry name" value="Nucleic acid-binding proteins"/>
    <property type="match status" value="1"/>
</dbReference>
<evidence type="ECO:0000313" key="18">
    <source>
        <dbReference type="EMBL" id="ABV99653.1"/>
    </source>
</evidence>
<evidence type="ECO:0000256" key="3">
    <source>
        <dbReference type="ARBA" id="ARBA00004496"/>
    </source>
</evidence>
<comment type="similarity">
    <text evidence="4">Belongs to the RNase E/G family.</text>
</comment>
<feature type="compositionally biased region" description="Basic residues" evidence="16">
    <location>
        <begin position="76"/>
        <end position="86"/>
    </location>
</feature>
<feature type="region of interest" description="Disordered" evidence="16">
    <location>
        <begin position="920"/>
        <end position="1058"/>
    </location>
</feature>
<dbReference type="EC" id="3.1.26.12" evidence="14"/>
<keyword evidence="7" id="KW-0819">tRNA processing</keyword>
<dbReference type="AlphaFoldDB" id="A8M0Z2"/>
<dbReference type="GO" id="GO:0008033">
    <property type="term" value="P:tRNA processing"/>
    <property type="evidence" value="ECO:0007669"/>
    <property type="project" value="UniProtKB-KW"/>
</dbReference>
<dbReference type="GO" id="GO:0003723">
    <property type="term" value="F:RNA binding"/>
    <property type="evidence" value="ECO:0007669"/>
    <property type="project" value="UniProtKB-KW"/>
</dbReference>
<feature type="compositionally biased region" description="Low complexity" evidence="16">
    <location>
        <begin position="96"/>
        <end position="116"/>
    </location>
</feature>
<dbReference type="STRING" id="391037.Sare_3861"/>